<dbReference type="InterPro" id="IPR000073">
    <property type="entry name" value="AB_hydrolase_1"/>
</dbReference>
<evidence type="ECO:0000259" key="1">
    <source>
        <dbReference type="Pfam" id="PF00561"/>
    </source>
</evidence>
<dbReference type="GO" id="GO:0016787">
    <property type="term" value="F:hydrolase activity"/>
    <property type="evidence" value="ECO:0007669"/>
    <property type="project" value="UniProtKB-KW"/>
</dbReference>
<reference evidence="2" key="1">
    <citation type="journal article" date="2014" name="Int. J. Syst. Evol. Microbiol.">
        <title>Complete genome sequence of Corynebacterium casei LMG S-19264T (=DSM 44701T), isolated from a smear-ripened cheese.</title>
        <authorList>
            <consortium name="US DOE Joint Genome Institute (JGI-PGF)"/>
            <person name="Walter F."/>
            <person name="Albersmeier A."/>
            <person name="Kalinowski J."/>
            <person name="Ruckert C."/>
        </authorList>
    </citation>
    <scope>NUCLEOTIDE SEQUENCE</scope>
    <source>
        <strain evidence="2">CGMCC 1.15519</strain>
    </source>
</reference>
<dbReference type="PANTHER" id="PTHR43194">
    <property type="entry name" value="HYDROLASE ALPHA/BETA FOLD FAMILY"/>
    <property type="match status" value="1"/>
</dbReference>
<dbReference type="PANTHER" id="PTHR43194:SF2">
    <property type="entry name" value="PEROXISOMAL MEMBRANE PROTEIN LPX1"/>
    <property type="match status" value="1"/>
</dbReference>
<dbReference type="AlphaFoldDB" id="A0A916ZRZ4"/>
<evidence type="ECO:0000313" key="2">
    <source>
        <dbReference type="EMBL" id="GGE11038.1"/>
    </source>
</evidence>
<dbReference type="PRINTS" id="PR00111">
    <property type="entry name" value="ABHYDROLASE"/>
</dbReference>
<keyword evidence="2" id="KW-0378">Hydrolase</keyword>
<keyword evidence="3" id="KW-1185">Reference proteome</keyword>
<reference evidence="2" key="2">
    <citation type="submission" date="2020-09" db="EMBL/GenBank/DDBJ databases">
        <authorList>
            <person name="Sun Q."/>
            <person name="Zhou Y."/>
        </authorList>
    </citation>
    <scope>NUCLEOTIDE SEQUENCE</scope>
    <source>
        <strain evidence="2">CGMCC 1.15519</strain>
    </source>
</reference>
<gene>
    <name evidence="2" type="ORF">GCM10011529_16740</name>
</gene>
<sequence>MTEMNGAERIDIETRAGRFSALRWSSAPAGAPWLHFAHATGMHGGLYARLLAPLAGQFNILASDARGHGHSPKEPVGERIEWQAGADDLLAVIDAVAPDAPWLLAGHSFGATISLLAAAKAPARVAGLVLVDPPFIPFETARAAVAAGRIMPNPLADQAGKRRADFPDVAAARAAYHGRGVFRSWSEADLDAYLADGLLPSAEGVTLACPPAWEAATFRGVSHHVEGAFAALERPFAVVAGEIGSTVPAAEFGQIAAHPRCVMAERLAGTTHFVPLERGDAVREAILRVAAA</sequence>
<dbReference type="InterPro" id="IPR029058">
    <property type="entry name" value="AB_hydrolase_fold"/>
</dbReference>
<dbReference type="Proteomes" id="UP000635071">
    <property type="component" value="Unassembled WGS sequence"/>
</dbReference>
<dbReference type="EMBL" id="BMJM01000005">
    <property type="protein sequence ID" value="GGE11038.1"/>
    <property type="molecule type" value="Genomic_DNA"/>
</dbReference>
<dbReference type="Pfam" id="PF00561">
    <property type="entry name" value="Abhydrolase_1"/>
    <property type="match status" value="1"/>
</dbReference>
<name>A0A916ZRZ4_9SPHN</name>
<accession>A0A916ZRZ4</accession>
<evidence type="ECO:0000313" key="3">
    <source>
        <dbReference type="Proteomes" id="UP000635071"/>
    </source>
</evidence>
<comment type="caution">
    <text evidence="2">The sequence shown here is derived from an EMBL/GenBank/DDBJ whole genome shotgun (WGS) entry which is preliminary data.</text>
</comment>
<dbReference type="Gene3D" id="3.40.50.1820">
    <property type="entry name" value="alpha/beta hydrolase"/>
    <property type="match status" value="1"/>
</dbReference>
<dbReference type="RefSeq" id="WP_188762495.1">
    <property type="nucleotide sequence ID" value="NZ_BMJM01000005.1"/>
</dbReference>
<protein>
    <submittedName>
        <fullName evidence="2">Alpha/beta hydrolase</fullName>
    </submittedName>
</protein>
<proteinExistence type="predicted"/>
<feature type="domain" description="AB hydrolase-1" evidence="1">
    <location>
        <begin position="33"/>
        <end position="276"/>
    </location>
</feature>
<dbReference type="InterPro" id="IPR050228">
    <property type="entry name" value="Carboxylesterase_BioH"/>
</dbReference>
<organism evidence="2 3">
    <name type="scientific">Sandarakinorhabdus glacialis</name>
    <dbReference type="NCBI Taxonomy" id="1614636"/>
    <lineage>
        <taxon>Bacteria</taxon>
        <taxon>Pseudomonadati</taxon>
        <taxon>Pseudomonadota</taxon>
        <taxon>Alphaproteobacteria</taxon>
        <taxon>Sphingomonadales</taxon>
        <taxon>Sphingosinicellaceae</taxon>
        <taxon>Sandarakinorhabdus</taxon>
    </lineage>
</organism>
<dbReference type="SUPFAM" id="SSF53474">
    <property type="entry name" value="alpha/beta-Hydrolases"/>
    <property type="match status" value="1"/>
</dbReference>